<evidence type="ECO:0000259" key="1">
    <source>
        <dbReference type="Pfam" id="PF10545"/>
    </source>
</evidence>
<evidence type="ECO:0000313" key="2">
    <source>
        <dbReference type="EMBL" id="KAF7638255.1"/>
    </source>
</evidence>
<dbReference type="Proteomes" id="UP000605970">
    <property type="component" value="Unassembled WGS sequence"/>
</dbReference>
<protein>
    <submittedName>
        <fullName evidence="2">MADF domain-containing protein</fullName>
    </submittedName>
</protein>
<sequence>MYVHIIRIQKIIKICLGLKNNVQDLYQLLKNMKHYGIKTLPNGRHHQHEMRLALEEVHNQFKSDDNDVKQQWRNLKDIFYKRYEASLKKVQNEGQPFNKVKPCWVHFDELKFLLINQQLVDTEGRHRRCLTYDINTDDLNNKEEFNFDFLNEGNNLEINEEIINNNNYLLNNNIQENNLIKQQNEQKLLNRKRKNIISLNKEVDNQKEDNKDRFKYFGVFVESAVRDLHQESPELARRLMQNIYSCISSHQIEATTINT</sequence>
<dbReference type="InterPro" id="IPR006578">
    <property type="entry name" value="MADF-dom"/>
</dbReference>
<dbReference type="EMBL" id="JABEBT010000013">
    <property type="protein sequence ID" value="KAF7638255.1"/>
    <property type="molecule type" value="Genomic_DNA"/>
</dbReference>
<dbReference type="AlphaFoldDB" id="A0A8S9ZYN1"/>
<accession>A0A8S9ZYN1</accession>
<keyword evidence="3" id="KW-1185">Reference proteome</keyword>
<name>A0A8S9ZYN1_9BILA</name>
<feature type="domain" description="MADF" evidence="1">
    <location>
        <begin position="46"/>
        <end position="113"/>
    </location>
</feature>
<dbReference type="OrthoDB" id="5877594at2759"/>
<reference evidence="2" key="1">
    <citation type="journal article" date="2020" name="Ecol. Evol.">
        <title>Genome structure and content of the rice root-knot nematode (Meloidogyne graminicola).</title>
        <authorList>
            <person name="Phan N.T."/>
            <person name="Danchin E.G.J."/>
            <person name="Klopp C."/>
            <person name="Perfus-Barbeoch L."/>
            <person name="Kozlowski D.K."/>
            <person name="Koutsovoulos G.D."/>
            <person name="Lopez-Roques C."/>
            <person name="Bouchez O."/>
            <person name="Zahm M."/>
            <person name="Besnard G."/>
            <person name="Bellafiore S."/>
        </authorList>
    </citation>
    <scope>NUCLEOTIDE SEQUENCE</scope>
    <source>
        <strain evidence="2">VN-18</strain>
    </source>
</reference>
<evidence type="ECO:0000313" key="3">
    <source>
        <dbReference type="Proteomes" id="UP000605970"/>
    </source>
</evidence>
<comment type="caution">
    <text evidence="2">The sequence shown here is derived from an EMBL/GenBank/DDBJ whole genome shotgun (WGS) entry which is preliminary data.</text>
</comment>
<proteinExistence type="predicted"/>
<dbReference type="Pfam" id="PF10545">
    <property type="entry name" value="MADF_DNA_bdg"/>
    <property type="match status" value="1"/>
</dbReference>
<organism evidence="2 3">
    <name type="scientific">Meloidogyne graminicola</name>
    <dbReference type="NCBI Taxonomy" id="189291"/>
    <lineage>
        <taxon>Eukaryota</taxon>
        <taxon>Metazoa</taxon>
        <taxon>Ecdysozoa</taxon>
        <taxon>Nematoda</taxon>
        <taxon>Chromadorea</taxon>
        <taxon>Rhabditida</taxon>
        <taxon>Tylenchina</taxon>
        <taxon>Tylenchomorpha</taxon>
        <taxon>Tylenchoidea</taxon>
        <taxon>Meloidogynidae</taxon>
        <taxon>Meloidogyninae</taxon>
        <taxon>Meloidogyne</taxon>
    </lineage>
</organism>
<gene>
    <name evidence="2" type="ORF">Mgra_00002229</name>
</gene>